<proteinExistence type="predicted"/>
<evidence type="ECO:0000313" key="7">
    <source>
        <dbReference type="Proteomes" id="UP000034805"/>
    </source>
</evidence>
<feature type="domain" description="Ig-like" evidence="5">
    <location>
        <begin position="59"/>
        <end position="145"/>
    </location>
</feature>
<dbReference type="Proteomes" id="UP000034805">
    <property type="component" value="Unassembled WGS sequence"/>
</dbReference>
<dbReference type="PROSITE" id="PS50835">
    <property type="entry name" value="IG_LIKE"/>
    <property type="match status" value="1"/>
</dbReference>
<dbReference type="InterPro" id="IPR036179">
    <property type="entry name" value="Ig-like_dom_sf"/>
</dbReference>
<keyword evidence="4" id="KW-0393">Immunoglobulin domain</keyword>
<gene>
    <name evidence="6" type="ORF">Z043_121255</name>
</gene>
<organism evidence="6 7">
    <name type="scientific">Scleropages formosus</name>
    <name type="common">Asian bonytongue</name>
    <name type="synonym">Osteoglossum formosum</name>
    <dbReference type="NCBI Taxonomy" id="113540"/>
    <lineage>
        <taxon>Eukaryota</taxon>
        <taxon>Metazoa</taxon>
        <taxon>Chordata</taxon>
        <taxon>Craniata</taxon>
        <taxon>Vertebrata</taxon>
        <taxon>Euteleostomi</taxon>
        <taxon>Actinopterygii</taxon>
        <taxon>Neopterygii</taxon>
        <taxon>Teleostei</taxon>
        <taxon>Osteoglossocephala</taxon>
        <taxon>Osteoglossomorpha</taxon>
        <taxon>Osteoglossiformes</taxon>
        <taxon>Osteoglossidae</taxon>
        <taxon>Scleropages</taxon>
    </lineage>
</organism>
<evidence type="ECO:0000313" key="6">
    <source>
        <dbReference type="EMBL" id="KPP60717.1"/>
    </source>
</evidence>
<keyword evidence="3" id="KW-0325">Glycoprotein</keyword>
<dbReference type="Gene3D" id="2.60.40.10">
    <property type="entry name" value="Immunoglobulins"/>
    <property type="match status" value="1"/>
</dbReference>
<reference evidence="6 7" key="1">
    <citation type="submission" date="2015-08" db="EMBL/GenBank/DDBJ databases">
        <title>The genome of the Asian arowana (Scleropages formosus).</title>
        <authorList>
            <person name="Tan M.H."/>
            <person name="Gan H.M."/>
            <person name="Croft L.J."/>
            <person name="Austin C.M."/>
        </authorList>
    </citation>
    <scope>NUCLEOTIDE SEQUENCE [LARGE SCALE GENOMIC DNA]</scope>
    <source>
        <strain evidence="6">Aro1</strain>
    </source>
</reference>
<evidence type="ECO:0000256" key="4">
    <source>
        <dbReference type="ARBA" id="ARBA00023319"/>
    </source>
</evidence>
<dbReference type="InterPro" id="IPR007110">
    <property type="entry name" value="Ig-like_dom"/>
</dbReference>
<dbReference type="EMBL" id="JARO02010409">
    <property type="protein sequence ID" value="KPP60717.1"/>
    <property type="molecule type" value="Genomic_DNA"/>
</dbReference>
<dbReference type="PANTHER" id="PTHR44337:SF20">
    <property type="entry name" value="CARCINOEMBRYONIC ANTIGEN-RELATED CELL ADHESION MOLECULE 5-RELATED"/>
    <property type="match status" value="1"/>
</dbReference>
<accession>A0A0P7TSM5</accession>
<dbReference type="SUPFAM" id="SSF48726">
    <property type="entry name" value="Immunoglobulin"/>
    <property type="match status" value="1"/>
</dbReference>
<dbReference type="PANTHER" id="PTHR44337">
    <property type="entry name" value="CARCINOEMBRYONIC ANTIGEN-RELATED CELL ADHESION MOLECULE 8"/>
    <property type="match status" value="1"/>
</dbReference>
<name>A0A0P7TSM5_SCLFO</name>
<evidence type="ECO:0000256" key="2">
    <source>
        <dbReference type="ARBA" id="ARBA00023157"/>
    </source>
</evidence>
<evidence type="ECO:0000256" key="3">
    <source>
        <dbReference type="ARBA" id="ARBA00023180"/>
    </source>
</evidence>
<keyword evidence="2" id="KW-1015">Disulfide bond</keyword>
<dbReference type="InterPro" id="IPR013098">
    <property type="entry name" value="Ig_I-set"/>
</dbReference>
<sequence length="272" mass="29838">SVLFVLIRGPSKVTTGETAQFECSARCNPQCNYVWSVGAFNTGTNESSTTTERVTVTNPYSVQPLKDREPKLNEPYSLMCTGPRKLPTVLWYKDGEALAFDPRMSLSEDNSTLSFSSLLSSDGGHYQCNIPTGNIIIESTEYFLTCEYDVPLDVRISGPDTAEVRKEHVFECITNCSDSCSIHWTFNQGFPSGSLAIRQGVMRWTPDRPNIVQNLSCVASIPLAQRSATASKSVRVTAPTSTKGPDSGCEMLKPNIILGVALIVVLLFRFNS</sequence>
<evidence type="ECO:0000256" key="1">
    <source>
        <dbReference type="ARBA" id="ARBA00022729"/>
    </source>
</evidence>
<comment type="caution">
    <text evidence="6">The sequence shown here is derived from an EMBL/GenBank/DDBJ whole genome shotgun (WGS) entry which is preliminary data.</text>
</comment>
<dbReference type="InterPro" id="IPR052598">
    <property type="entry name" value="IgSF_CEA-related"/>
</dbReference>
<protein>
    <submittedName>
        <fullName evidence="6">Hemicentin-2-like</fullName>
    </submittedName>
</protein>
<keyword evidence="1" id="KW-0732">Signal</keyword>
<feature type="non-terminal residue" evidence="6">
    <location>
        <position position="1"/>
    </location>
</feature>
<dbReference type="InterPro" id="IPR013783">
    <property type="entry name" value="Ig-like_fold"/>
</dbReference>
<evidence type="ECO:0000259" key="5">
    <source>
        <dbReference type="PROSITE" id="PS50835"/>
    </source>
</evidence>
<dbReference type="Pfam" id="PF07679">
    <property type="entry name" value="I-set"/>
    <property type="match status" value="1"/>
</dbReference>
<dbReference type="AlphaFoldDB" id="A0A0P7TSM5"/>